<evidence type="ECO:0000313" key="3">
    <source>
        <dbReference type="EMBL" id="PAA92824.1"/>
    </source>
</evidence>
<proteinExistence type="predicted"/>
<dbReference type="PROSITE" id="PS51257">
    <property type="entry name" value="PROKAR_LIPOPROTEIN"/>
    <property type="match status" value="1"/>
</dbReference>
<feature type="region of interest" description="Disordered" evidence="1">
    <location>
        <begin position="268"/>
        <end position="292"/>
    </location>
</feature>
<evidence type="ECO:0000256" key="2">
    <source>
        <dbReference type="SAM" id="SignalP"/>
    </source>
</evidence>
<reference evidence="3 4" key="1">
    <citation type="submission" date="2017-06" db="EMBL/GenBank/DDBJ databases">
        <title>A platform for efficient transgenesis in Macrostomum lignano, a flatworm model organism for stem cell research.</title>
        <authorList>
            <person name="Berezikov E."/>
        </authorList>
    </citation>
    <scope>NUCLEOTIDE SEQUENCE [LARGE SCALE GENOMIC DNA]</scope>
    <source>
        <strain evidence="3">DV1</strain>
        <tissue evidence="3">Whole organism</tissue>
    </source>
</reference>
<gene>
    <name evidence="3" type="ORF">BOX15_Mlig018714g3</name>
</gene>
<name>A0A267H568_9PLAT</name>
<organism evidence="3 4">
    <name type="scientific">Macrostomum lignano</name>
    <dbReference type="NCBI Taxonomy" id="282301"/>
    <lineage>
        <taxon>Eukaryota</taxon>
        <taxon>Metazoa</taxon>
        <taxon>Spiralia</taxon>
        <taxon>Lophotrochozoa</taxon>
        <taxon>Platyhelminthes</taxon>
        <taxon>Rhabditophora</taxon>
        <taxon>Macrostomorpha</taxon>
        <taxon>Macrostomida</taxon>
        <taxon>Macrostomidae</taxon>
        <taxon>Macrostomum</taxon>
    </lineage>
</organism>
<accession>A0A267H568</accession>
<comment type="caution">
    <text evidence="3">The sequence shown here is derived from an EMBL/GenBank/DDBJ whole genome shotgun (WGS) entry which is preliminary data.</text>
</comment>
<dbReference type="Proteomes" id="UP000215902">
    <property type="component" value="Unassembled WGS sequence"/>
</dbReference>
<feature type="region of interest" description="Disordered" evidence="1">
    <location>
        <begin position="321"/>
        <end position="345"/>
    </location>
</feature>
<feature type="chain" id="PRO_5012854240" evidence="2">
    <location>
        <begin position="24"/>
        <end position="414"/>
    </location>
</feature>
<protein>
    <submittedName>
        <fullName evidence="3">Uncharacterized protein</fullName>
    </submittedName>
</protein>
<dbReference type="EMBL" id="NIVC01000038">
    <property type="protein sequence ID" value="PAA92824.1"/>
    <property type="molecule type" value="Genomic_DNA"/>
</dbReference>
<keyword evidence="2" id="KW-0732">Signal</keyword>
<evidence type="ECO:0000256" key="1">
    <source>
        <dbReference type="SAM" id="MobiDB-lite"/>
    </source>
</evidence>
<keyword evidence="4" id="KW-1185">Reference proteome</keyword>
<evidence type="ECO:0000313" key="4">
    <source>
        <dbReference type="Proteomes" id="UP000215902"/>
    </source>
</evidence>
<feature type="signal peptide" evidence="2">
    <location>
        <begin position="1"/>
        <end position="23"/>
    </location>
</feature>
<sequence>MCQIRHLLVKLLSLLSLIVTSFSSSISSSSTSCQATDTDAWSEWSVWTQECTGRLADQFPSDADSLRDRASAVSQFSTRQRPCRCLAVKQQQQQQQTDCPKTVVQLRWRHPPPALQHYLAVNCAWCNWDSWQGDCDGVLADGCSQTRQRDCLCRPDNRSLYSTASARRCSLGWAIDATIERRFVGNFSSSRRRYPLPGSPGGSRDSSGRNGGSGDDWIFGDLGSAFPDVFKAVFVLVALVIALISCRGLCILVQNRFGDSGSLDSIYRPGPGEATDDAESRPFADGDEEASGAECSTVLDIDAYTASGELTPAVVQLRNSANLGSKRSESSSRGSYPDPFTSSHPLSVVYEPVDEAAEAELDSDEAVAGIKSDAEPSTVPKYSQPVSFVESALVVASRDSAGAEAAGSSSDQLS</sequence>
<dbReference type="AlphaFoldDB" id="A0A267H568"/>